<dbReference type="HOGENOM" id="CLU_2631869_0_0_9"/>
<dbReference type="AlphaFoldDB" id="A8RKV3"/>
<comment type="caution">
    <text evidence="2">The sequence shown here is derived from an EMBL/GenBank/DDBJ whole genome shotgun (WGS) entry which is preliminary data.</text>
</comment>
<gene>
    <name evidence="2" type="ORF">CLOBOL_01419</name>
</gene>
<proteinExistence type="predicted"/>
<protein>
    <submittedName>
        <fullName evidence="2">Uncharacterized protein</fullName>
    </submittedName>
</protein>
<sequence>MELEIANLQKYGRRKRRRAVKEPVADVEPGANGEPVANGESGNKQEGKEDIYESFNINYSGHIGCDYRGSGPYYDKG</sequence>
<evidence type="ECO:0000313" key="2">
    <source>
        <dbReference type="EMBL" id="EDP18065.1"/>
    </source>
</evidence>
<dbReference type="EMBL" id="ABCC02000017">
    <property type="protein sequence ID" value="EDP18065.1"/>
    <property type="molecule type" value="Genomic_DNA"/>
</dbReference>
<reference evidence="2 3" key="2">
    <citation type="submission" date="2007-09" db="EMBL/GenBank/DDBJ databases">
        <title>Draft genome sequence of Clostridium bolteae (ATCC BAA-613).</title>
        <authorList>
            <person name="Sudarsanam P."/>
            <person name="Ley R."/>
            <person name="Guruge J."/>
            <person name="Turnbaugh P.J."/>
            <person name="Mahowald M."/>
            <person name="Liep D."/>
            <person name="Gordon J."/>
        </authorList>
    </citation>
    <scope>NUCLEOTIDE SEQUENCE [LARGE SCALE GENOMIC DNA]</scope>
    <source>
        <strain evidence="3">ATCC BAA-613 / DSM 15670 / CCUG 46953 / JCM 12243 / WAL 16351</strain>
    </source>
</reference>
<name>A8RKV3_ENTBW</name>
<feature type="region of interest" description="Disordered" evidence="1">
    <location>
        <begin position="12"/>
        <end position="49"/>
    </location>
</feature>
<organism evidence="2 3">
    <name type="scientific">Enterocloster bolteae (strain ATCC BAA-613 / DSM 15670 / CCUG 46953 / JCM 12243 / WAL 16351)</name>
    <name type="common">Clostridium bolteae</name>
    <dbReference type="NCBI Taxonomy" id="411902"/>
    <lineage>
        <taxon>Bacteria</taxon>
        <taxon>Bacillati</taxon>
        <taxon>Bacillota</taxon>
        <taxon>Clostridia</taxon>
        <taxon>Lachnospirales</taxon>
        <taxon>Lachnospiraceae</taxon>
        <taxon>Enterocloster</taxon>
    </lineage>
</organism>
<accession>A8RKV3</accession>
<reference evidence="2 3" key="1">
    <citation type="submission" date="2007-08" db="EMBL/GenBank/DDBJ databases">
        <authorList>
            <person name="Fulton L."/>
            <person name="Clifton S."/>
            <person name="Fulton B."/>
            <person name="Xu J."/>
            <person name="Minx P."/>
            <person name="Pepin K.H."/>
            <person name="Johnson M."/>
            <person name="Thiruvilangam P."/>
            <person name="Bhonagiri V."/>
            <person name="Nash W.E."/>
            <person name="Mardis E.R."/>
            <person name="Wilson R.K."/>
        </authorList>
    </citation>
    <scope>NUCLEOTIDE SEQUENCE [LARGE SCALE GENOMIC DNA]</scope>
    <source>
        <strain evidence="3">ATCC BAA-613 / DSM 15670 / CCUG 46953 / JCM 12243 / WAL 16351</strain>
    </source>
</reference>
<evidence type="ECO:0000256" key="1">
    <source>
        <dbReference type="SAM" id="MobiDB-lite"/>
    </source>
</evidence>
<evidence type="ECO:0000313" key="3">
    <source>
        <dbReference type="Proteomes" id="UP000005396"/>
    </source>
</evidence>
<dbReference type="PaxDb" id="411902-CLOBOL_01419"/>
<dbReference type="Proteomes" id="UP000005396">
    <property type="component" value="Unassembled WGS sequence"/>
</dbReference>